<dbReference type="InterPro" id="IPR006553">
    <property type="entry name" value="Leu-rich_rpt_Cys-con_subtyp"/>
</dbReference>
<sequence>CERIENEGLAHLKELKQLQTLDLSGCERIENEGLALLKELKQLNTLDLSWCKRIENEGLAHLKELKQLQTLNLSGCKQIESAGLAHLKDLKQLQTLHLGGCGRIESAGLAHLKDLKQLQTLHLNGCIRIESAGLDHLKDLQQLQTLNLSGCERIESAGLAHLKDLKQLQTLNLSGCMQIESEGLAHLKDLKQLQMLDLSGCKQIESAGLAHLKDLKQLQTLHLNGCIWIESAGLDHLKDLQQLQTLHLSGCERIESAGLAHLKDLQQLQMLDLSGWERIESAGLAHLKDLKQLQTLHLNGCIRIGNAELLHLNAIPALRTLYVENTSVQIDNELILSGDARMIFSWLATTGKQRLRFFKLFLVGIGEVGKTHVLHRLTDADAPGYTNHEEERTTEISITKHELPTREAEDNPQEKVPVLICDCGGQDKMHQTHRFYFGGENCFYLLVVRADWPRSLNRLDYWLHFIASHSEATQRVEGRKVHAPTLILITQSDRVAMAEAGYQPTGKGYEQWDAQAVLNNYAQLENDLHRVAAASYHGACVKGVIHNFGFDSQLAESMGTELGLKIKRQHSEALSDLLRELSSRILEVPGLDTEYEPNYFSFADWVGGHLQDDPTHFNYRRHPGFQSMCAELGLNDDYQSLYLQTLRRLGKIHFVGDNPQIQRGDYTEAQQWVFAPQWLNEPVYNRILWGKDHHQAGWLNTDQYRRVLGEPRTDGSGKVVSEESYSLEEQNAIRQLLRATRVIFDLPGEVDKGMLIPDLLENNPVWDRLVSDLSIADAPYTITFKHLPERVFFAFLARHYPAISEKLRGHNCFRNAIRFPVEHPDDPNKSVEIAAVFQPFDSEDASYKPRVQFYISKEVERDSANDIFAVLKKELDDCCKSEDWKERGRREARAARFDEPEPPGSSGDDSESDDSNLAPDTISFGGIKFDWIRGEVSYRGSNTQVKGGNVPGILLKAILHALKKLNPQPSQGNEHFAYPFAREELRKFGYDRSKCAKCLKDSSTSNVNCDSCASGPTNAEGQRVNDLNKKIESLGLAVSIKDGLVWKLKILLKLD</sequence>
<accession>A0A2S8GUV0</accession>
<dbReference type="Gene3D" id="3.80.10.10">
    <property type="entry name" value="Ribonuclease Inhibitor"/>
    <property type="match status" value="3"/>
</dbReference>
<dbReference type="SUPFAM" id="SSF52540">
    <property type="entry name" value="P-loop containing nucleoside triphosphate hydrolases"/>
    <property type="match status" value="1"/>
</dbReference>
<protein>
    <submittedName>
        <fullName evidence="5">Uncharacterized protein</fullName>
    </submittedName>
</protein>
<evidence type="ECO:0000256" key="2">
    <source>
        <dbReference type="SAM" id="MobiDB-lite"/>
    </source>
</evidence>
<evidence type="ECO:0000313" key="6">
    <source>
        <dbReference type="Proteomes" id="UP000237819"/>
    </source>
</evidence>
<evidence type="ECO:0000259" key="4">
    <source>
        <dbReference type="Pfam" id="PF25372"/>
    </source>
</evidence>
<name>A0A2S8GUV0_9BACT</name>
<proteinExistence type="predicted"/>
<comment type="caution">
    <text evidence="5">The sequence shown here is derived from an EMBL/GenBank/DDBJ whole genome shotgun (WGS) entry which is preliminary data.</text>
</comment>
<feature type="domain" description="Disease resistance R13L4/SHOC-2-like LRR" evidence="3">
    <location>
        <begin position="135"/>
        <end position="326"/>
    </location>
</feature>
<dbReference type="SUPFAM" id="SSF52047">
    <property type="entry name" value="RNI-like"/>
    <property type="match status" value="1"/>
</dbReference>
<dbReference type="AlphaFoldDB" id="A0A2S8GUV0"/>
<keyword evidence="1" id="KW-0677">Repeat</keyword>
<dbReference type="InterPro" id="IPR027417">
    <property type="entry name" value="P-loop_NTPase"/>
</dbReference>
<feature type="compositionally biased region" description="Basic and acidic residues" evidence="2">
    <location>
        <begin position="889"/>
        <end position="899"/>
    </location>
</feature>
<dbReference type="InterPro" id="IPR057207">
    <property type="entry name" value="FBXL15_LRR"/>
</dbReference>
<dbReference type="PANTHER" id="PTHR12904:SF23">
    <property type="entry name" value="PROTEIN ZER-1 HOMOLOG"/>
    <property type="match status" value="1"/>
</dbReference>
<gene>
    <name evidence="5" type="ORF">C5Y93_00595</name>
</gene>
<dbReference type="Proteomes" id="UP000237819">
    <property type="component" value="Unassembled WGS sequence"/>
</dbReference>
<dbReference type="SMART" id="SM00367">
    <property type="entry name" value="LRR_CC"/>
    <property type="match status" value="9"/>
</dbReference>
<dbReference type="EMBL" id="PUHZ01000001">
    <property type="protein sequence ID" value="PQO48215.1"/>
    <property type="molecule type" value="Genomic_DNA"/>
</dbReference>
<feature type="non-terminal residue" evidence="5">
    <location>
        <position position="1"/>
    </location>
</feature>
<dbReference type="Pfam" id="PF25372">
    <property type="entry name" value="DUF7885"/>
    <property type="match status" value="1"/>
</dbReference>
<evidence type="ECO:0000313" key="5">
    <source>
        <dbReference type="EMBL" id="PQO48215.1"/>
    </source>
</evidence>
<reference evidence="5 6" key="1">
    <citation type="submission" date="2018-02" db="EMBL/GenBank/DDBJ databases">
        <title>Comparative genomes isolates from brazilian mangrove.</title>
        <authorList>
            <person name="Araujo J.E."/>
            <person name="Taketani R.G."/>
            <person name="Silva M.C.P."/>
            <person name="Loureco M.V."/>
            <person name="Andreote F.D."/>
        </authorList>
    </citation>
    <scope>NUCLEOTIDE SEQUENCE [LARGE SCALE GENOMIC DNA]</scope>
    <source>
        <strain evidence="5 6">Nap-Phe MGV</strain>
    </source>
</reference>
<dbReference type="InterPro" id="IPR032675">
    <property type="entry name" value="LRR_dom_sf"/>
</dbReference>
<dbReference type="RefSeq" id="WP_315850821.1">
    <property type="nucleotide sequence ID" value="NZ_PUHZ01000001.1"/>
</dbReference>
<evidence type="ECO:0000256" key="1">
    <source>
        <dbReference type="ARBA" id="ARBA00022737"/>
    </source>
</evidence>
<feature type="domain" description="F-box/LRR-repeat protein 15-like leucin rich repeat" evidence="4">
    <location>
        <begin position="1"/>
        <end position="87"/>
    </location>
</feature>
<dbReference type="Pfam" id="PF08477">
    <property type="entry name" value="Roc"/>
    <property type="match status" value="1"/>
</dbReference>
<organism evidence="5 6">
    <name type="scientific">Blastopirellula marina</name>
    <dbReference type="NCBI Taxonomy" id="124"/>
    <lineage>
        <taxon>Bacteria</taxon>
        <taxon>Pseudomonadati</taxon>
        <taxon>Planctomycetota</taxon>
        <taxon>Planctomycetia</taxon>
        <taxon>Pirellulales</taxon>
        <taxon>Pirellulaceae</taxon>
        <taxon>Blastopirellula</taxon>
    </lineage>
</organism>
<dbReference type="InterPro" id="IPR051341">
    <property type="entry name" value="Zyg-11_UBL_adapter"/>
</dbReference>
<dbReference type="Pfam" id="PF23598">
    <property type="entry name" value="LRR_14"/>
    <property type="match status" value="1"/>
</dbReference>
<dbReference type="InterPro" id="IPR055414">
    <property type="entry name" value="LRR_R13L4/SHOC2-like"/>
</dbReference>
<dbReference type="PANTHER" id="PTHR12904">
    <property type="match status" value="1"/>
</dbReference>
<feature type="region of interest" description="Disordered" evidence="2">
    <location>
        <begin position="889"/>
        <end position="917"/>
    </location>
</feature>
<evidence type="ECO:0000259" key="3">
    <source>
        <dbReference type="Pfam" id="PF23598"/>
    </source>
</evidence>
<dbReference type="Gene3D" id="3.40.50.300">
    <property type="entry name" value="P-loop containing nucleotide triphosphate hydrolases"/>
    <property type="match status" value="1"/>
</dbReference>